<evidence type="ECO:0000313" key="3">
    <source>
        <dbReference type="Proteomes" id="UP001302602"/>
    </source>
</evidence>
<gene>
    <name evidence="2" type="ORF">N657DRAFT_313029</name>
</gene>
<accession>A0AAN6Z678</accession>
<reference evidence="2" key="1">
    <citation type="journal article" date="2023" name="Mol. Phylogenet. Evol.">
        <title>Genome-scale phylogeny and comparative genomics of the fungal order Sordariales.</title>
        <authorList>
            <person name="Hensen N."/>
            <person name="Bonometti L."/>
            <person name="Westerberg I."/>
            <person name="Brannstrom I.O."/>
            <person name="Guillou S."/>
            <person name="Cros-Aarteil S."/>
            <person name="Calhoun S."/>
            <person name="Haridas S."/>
            <person name="Kuo A."/>
            <person name="Mondo S."/>
            <person name="Pangilinan J."/>
            <person name="Riley R."/>
            <person name="LaButti K."/>
            <person name="Andreopoulos B."/>
            <person name="Lipzen A."/>
            <person name="Chen C."/>
            <person name="Yan M."/>
            <person name="Daum C."/>
            <person name="Ng V."/>
            <person name="Clum A."/>
            <person name="Steindorff A."/>
            <person name="Ohm R.A."/>
            <person name="Martin F."/>
            <person name="Silar P."/>
            <person name="Natvig D.O."/>
            <person name="Lalanne C."/>
            <person name="Gautier V."/>
            <person name="Ament-Velasquez S.L."/>
            <person name="Kruys A."/>
            <person name="Hutchinson M.I."/>
            <person name="Powell A.J."/>
            <person name="Barry K."/>
            <person name="Miller A.N."/>
            <person name="Grigoriev I.V."/>
            <person name="Debuchy R."/>
            <person name="Gladieux P."/>
            <person name="Hiltunen Thoren M."/>
            <person name="Johannesson H."/>
        </authorList>
    </citation>
    <scope>NUCLEOTIDE SEQUENCE</scope>
    <source>
        <strain evidence="2">CBS 731.68</strain>
    </source>
</reference>
<name>A0AAN6Z678_9PEZI</name>
<protein>
    <submittedName>
        <fullName evidence="2">Uncharacterized protein</fullName>
    </submittedName>
</protein>
<evidence type="ECO:0000256" key="1">
    <source>
        <dbReference type="SAM" id="MobiDB-lite"/>
    </source>
</evidence>
<proteinExistence type="predicted"/>
<dbReference type="AlphaFoldDB" id="A0AAN6Z678"/>
<evidence type="ECO:0000313" key="2">
    <source>
        <dbReference type="EMBL" id="KAK4126577.1"/>
    </source>
</evidence>
<sequence length="277" mass="30690">MLPSPSPALVCARRRRRNNTQVVGRTPGTSTDSSKSLCHWVVPGKWEATERRTRYRGDGRGNGAGTPYFLSWHLGGVRLHWFKRPVTSLASFLEAVALRGDVPCCQNGEIARLFQLPSKPPSRGVGNTSGSMGKAPLWHPLWKGTFSILHQLKTTRKLLVCHDSITPSARCPSSVQTAVTLQIMINIEVAASDLCQFVIRQSAALRTPTTLGLQRSTDDNQASNVLPSMLHRWRAVLGHDDTVTLKWRCPGWRPSWQYLMPTNSSTCVVSCSFHAVH</sequence>
<dbReference type="RefSeq" id="XP_062650348.1">
    <property type="nucleotide sequence ID" value="XM_062786746.1"/>
</dbReference>
<dbReference type="GeneID" id="87823514"/>
<keyword evidence="3" id="KW-1185">Reference proteome</keyword>
<comment type="caution">
    <text evidence="2">The sequence shown here is derived from an EMBL/GenBank/DDBJ whole genome shotgun (WGS) entry which is preliminary data.</text>
</comment>
<reference evidence="2" key="2">
    <citation type="submission" date="2023-05" db="EMBL/GenBank/DDBJ databases">
        <authorList>
            <consortium name="Lawrence Berkeley National Laboratory"/>
            <person name="Steindorff A."/>
            <person name="Hensen N."/>
            <person name="Bonometti L."/>
            <person name="Westerberg I."/>
            <person name="Brannstrom I.O."/>
            <person name="Guillou S."/>
            <person name="Cros-Aarteil S."/>
            <person name="Calhoun S."/>
            <person name="Haridas S."/>
            <person name="Kuo A."/>
            <person name="Mondo S."/>
            <person name="Pangilinan J."/>
            <person name="Riley R."/>
            <person name="Labutti K."/>
            <person name="Andreopoulos B."/>
            <person name="Lipzen A."/>
            <person name="Chen C."/>
            <person name="Yanf M."/>
            <person name="Daum C."/>
            <person name="Ng V."/>
            <person name="Clum A."/>
            <person name="Ohm R."/>
            <person name="Martin F."/>
            <person name="Silar P."/>
            <person name="Natvig D."/>
            <person name="Lalanne C."/>
            <person name="Gautier V."/>
            <person name="Ament-Velasquez S.L."/>
            <person name="Kruys A."/>
            <person name="Hutchinson M.I."/>
            <person name="Powell A.J."/>
            <person name="Barry K."/>
            <person name="Miller A.N."/>
            <person name="Grigoriev I.V."/>
            <person name="Debuchy R."/>
            <person name="Gladieux P."/>
            <person name="Thoren M.H."/>
            <person name="Johannesson H."/>
        </authorList>
    </citation>
    <scope>NUCLEOTIDE SEQUENCE</scope>
    <source>
        <strain evidence="2">CBS 731.68</strain>
    </source>
</reference>
<organism evidence="2 3">
    <name type="scientific">Parathielavia appendiculata</name>
    <dbReference type="NCBI Taxonomy" id="2587402"/>
    <lineage>
        <taxon>Eukaryota</taxon>
        <taxon>Fungi</taxon>
        <taxon>Dikarya</taxon>
        <taxon>Ascomycota</taxon>
        <taxon>Pezizomycotina</taxon>
        <taxon>Sordariomycetes</taxon>
        <taxon>Sordariomycetidae</taxon>
        <taxon>Sordariales</taxon>
        <taxon>Chaetomiaceae</taxon>
        <taxon>Parathielavia</taxon>
    </lineage>
</organism>
<dbReference type="Proteomes" id="UP001302602">
    <property type="component" value="Unassembled WGS sequence"/>
</dbReference>
<feature type="compositionally biased region" description="Polar residues" evidence="1">
    <location>
        <begin position="19"/>
        <end position="35"/>
    </location>
</feature>
<feature type="region of interest" description="Disordered" evidence="1">
    <location>
        <begin position="16"/>
        <end position="35"/>
    </location>
</feature>
<dbReference type="EMBL" id="MU853225">
    <property type="protein sequence ID" value="KAK4126577.1"/>
    <property type="molecule type" value="Genomic_DNA"/>
</dbReference>